<proteinExistence type="predicted"/>
<organism evidence="2 3">
    <name type="scientific">Pontibacter silvestris</name>
    <dbReference type="NCBI Taxonomy" id="2305183"/>
    <lineage>
        <taxon>Bacteria</taxon>
        <taxon>Pseudomonadati</taxon>
        <taxon>Bacteroidota</taxon>
        <taxon>Cytophagia</taxon>
        <taxon>Cytophagales</taxon>
        <taxon>Hymenobacteraceae</taxon>
        <taxon>Pontibacter</taxon>
    </lineage>
</organism>
<comment type="caution">
    <text evidence="2">The sequence shown here is derived from an EMBL/GenBank/DDBJ whole genome shotgun (WGS) entry which is preliminary data.</text>
</comment>
<evidence type="ECO:0000313" key="2">
    <source>
        <dbReference type="EMBL" id="MFD2068394.1"/>
    </source>
</evidence>
<keyword evidence="3" id="KW-1185">Reference proteome</keyword>
<feature type="compositionally biased region" description="Basic and acidic residues" evidence="1">
    <location>
        <begin position="215"/>
        <end position="234"/>
    </location>
</feature>
<accession>A0ABW4X096</accession>
<feature type="compositionally biased region" description="Basic and acidic residues" evidence="1">
    <location>
        <begin position="1"/>
        <end position="23"/>
    </location>
</feature>
<dbReference type="Proteomes" id="UP001597369">
    <property type="component" value="Unassembled WGS sequence"/>
</dbReference>
<protein>
    <recommendedName>
        <fullName evidence="4">SWFGD domain-containing protein</fullName>
    </recommendedName>
</protein>
<feature type="region of interest" description="Disordered" evidence="1">
    <location>
        <begin position="214"/>
        <end position="234"/>
    </location>
</feature>
<name>A0ABW4X096_9BACT</name>
<evidence type="ECO:0008006" key="4">
    <source>
        <dbReference type="Google" id="ProtNLM"/>
    </source>
</evidence>
<evidence type="ECO:0000256" key="1">
    <source>
        <dbReference type="SAM" id="MobiDB-lite"/>
    </source>
</evidence>
<reference evidence="3" key="1">
    <citation type="journal article" date="2019" name="Int. J. Syst. Evol. Microbiol.">
        <title>The Global Catalogue of Microorganisms (GCM) 10K type strain sequencing project: providing services to taxonomists for standard genome sequencing and annotation.</title>
        <authorList>
            <consortium name="The Broad Institute Genomics Platform"/>
            <consortium name="The Broad Institute Genome Sequencing Center for Infectious Disease"/>
            <person name="Wu L."/>
            <person name="Ma J."/>
        </authorList>
    </citation>
    <scope>NUCLEOTIDE SEQUENCE [LARGE SCALE GENOMIC DNA]</scope>
    <source>
        <strain evidence="3">JCM 16545</strain>
    </source>
</reference>
<sequence length="234" mass="27995">MRDNRRDDYRDDRNRDEERDPRWLHGHHHGQNSDRGNYVRDSHFNRGYGNNRASQYGDDLSFNSNADHGKMYPQGRFQAGGAYYAGEDYSRGRESEDNPYGMSYIPEDGYHSGGHYEARADYSNRDYDDLRKKEEPWGHLGLADERFGHDVRRRDNRDDRFMGRSSRGDYESYRRYEHGNNMYDNDYSTGFSGRNYNQDRSHFGEDSYYSNLEKWNGRSDQRNDRYDSDRNRRG</sequence>
<evidence type="ECO:0000313" key="3">
    <source>
        <dbReference type="Proteomes" id="UP001597369"/>
    </source>
</evidence>
<feature type="region of interest" description="Disordered" evidence="1">
    <location>
        <begin position="1"/>
        <end position="61"/>
    </location>
</feature>
<dbReference type="RefSeq" id="WP_229959402.1">
    <property type="nucleotide sequence ID" value="NZ_JAJJWI010000005.1"/>
</dbReference>
<gene>
    <name evidence="2" type="ORF">ACFSKU_16005</name>
</gene>
<dbReference type="EMBL" id="JBHUHV010000053">
    <property type="protein sequence ID" value="MFD2068394.1"/>
    <property type="molecule type" value="Genomic_DNA"/>
</dbReference>